<keyword evidence="3 6" id="KW-1133">Transmembrane helix</keyword>
<feature type="domain" description="G-protein coupled receptors family 1 profile" evidence="7">
    <location>
        <begin position="82"/>
        <end position="391"/>
    </location>
</feature>
<sequence length="467" mass="52543">MCVCSGCACLIVGPNRKNSPTPTELPRRSPFTRYRGARMSVGDLLEDSLDVCDTSPSDSFTQIQFLFRAYLMPITYLFGIVSNSINVIVFSHKTMRSQPVNWFFLVLSLSDLTVLIASFFVFSVPVYAEVADDIEMTRISSVLIVWFYPLAQTGLTMSVYLTILVSVHRFLGVCHPFLIRRVSNSSAVKGVIVSALAFAFLFNTSRWFELQAVPCYSKRHDSESLVVYPTDLMVNSVYTVVYRNAAYTMVMFFLPFAILTFVNLRIIGTLKNSYKMRRMMTMHPRKKKEGKVADDGVTMSRESTSKTTSFLTTNSIAVANNNNSGNERKENGVTVMLVAITTEFLLFNLLAFANNILELTGAYGHSQLETFLVEVSVLLVNINGASTIVIYLIFGSKYRALFVQLLQKVGIKICTRKKSMFTSQPHYETTQLLLDSKTDDTKWKSHRTNNGTEEPKKTRNTATVNNT</sequence>
<proteinExistence type="predicted"/>
<feature type="transmembrane region" description="Helical" evidence="6">
    <location>
        <begin position="70"/>
        <end position="90"/>
    </location>
</feature>
<feature type="region of interest" description="Disordered" evidence="5">
    <location>
        <begin position="441"/>
        <end position="467"/>
    </location>
</feature>
<feature type="transmembrane region" description="Helical" evidence="6">
    <location>
        <begin position="371"/>
        <end position="394"/>
    </location>
</feature>
<dbReference type="EMBL" id="JAVFWL010000005">
    <property type="protein sequence ID" value="KAK6754458.1"/>
    <property type="molecule type" value="Genomic_DNA"/>
</dbReference>
<evidence type="ECO:0000256" key="3">
    <source>
        <dbReference type="ARBA" id="ARBA00022989"/>
    </source>
</evidence>
<accession>A0ABR1DW00</accession>
<dbReference type="Pfam" id="PF00001">
    <property type="entry name" value="7tm_1"/>
    <property type="match status" value="1"/>
</dbReference>
<feature type="transmembrane region" description="Helical" evidence="6">
    <location>
        <begin position="187"/>
        <end position="208"/>
    </location>
</feature>
<dbReference type="PROSITE" id="PS50262">
    <property type="entry name" value="G_PROTEIN_RECEP_F1_2"/>
    <property type="match status" value="1"/>
</dbReference>
<evidence type="ECO:0000256" key="6">
    <source>
        <dbReference type="SAM" id="Phobius"/>
    </source>
</evidence>
<keyword evidence="2 6" id="KW-0812">Transmembrane</keyword>
<dbReference type="InterPro" id="IPR017452">
    <property type="entry name" value="GPCR_Rhodpsn_7TM"/>
</dbReference>
<evidence type="ECO:0000256" key="4">
    <source>
        <dbReference type="ARBA" id="ARBA00023136"/>
    </source>
</evidence>
<gene>
    <name evidence="8" type="primary">Necator_chrV.g18244</name>
    <name evidence="8" type="ORF">RB195_013453</name>
</gene>
<evidence type="ECO:0000313" key="9">
    <source>
        <dbReference type="Proteomes" id="UP001303046"/>
    </source>
</evidence>
<dbReference type="CDD" id="cd14978">
    <property type="entry name" value="7tmA_FMRFamide_R-like"/>
    <property type="match status" value="1"/>
</dbReference>
<evidence type="ECO:0000256" key="2">
    <source>
        <dbReference type="ARBA" id="ARBA00022692"/>
    </source>
</evidence>
<feature type="transmembrane region" description="Helical" evidence="6">
    <location>
        <begin position="146"/>
        <end position="167"/>
    </location>
</feature>
<evidence type="ECO:0000256" key="1">
    <source>
        <dbReference type="ARBA" id="ARBA00004370"/>
    </source>
</evidence>
<dbReference type="InterPro" id="IPR000276">
    <property type="entry name" value="GPCR_Rhodpsn"/>
</dbReference>
<reference evidence="8 9" key="1">
    <citation type="submission" date="2023-08" db="EMBL/GenBank/DDBJ databases">
        <title>A Necator americanus chromosomal reference genome.</title>
        <authorList>
            <person name="Ilik V."/>
            <person name="Petrzelkova K.J."/>
            <person name="Pardy F."/>
            <person name="Fuh T."/>
            <person name="Niatou-Singa F.S."/>
            <person name="Gouil Q."/>
            <person name="Baker L."/>
            <person name="Ritchie M.E."/>
            <person name="Jex A.R."/>
            <person name="Gazzola D."/>
            <person name="Li H."/>
            <person name="Toshio Fujiwara R."/>
            <person name="Zhan B."/>
            <person name="Aroian R.V."/>
            <person name="Pafco B."/>
            <person name="Schwarz E.M."/>
        </authorList>
    </citation>
    <scope>NUCLEOTIDE SEQUENCE [LARGE SCALE GENOMIC DNA]</scope>
    <source>
        <strain evidence="8 9">Aroian</strain>
        <tissue evidence="8">Whole animal</tissue>
    </source>
</reference>
<dbReference type="PANTHER" id="PTHR46641:SF2">
    <property type="entry name" value="FMRFAMIDE RECEPTOR"/>
    <property type="match status" value="1"/>
</dbReference>
<dbReference type="SUPFAM" id="SSF81321">
    <property type="entry name" value="Family A G protein-coupled receptor-like"/>
    <property type="match status" value="1"/>
</dbReference>
<dbReference type="PANTHER" id="PTHR46641">
    <property type="entry name" value="FMRFAMIDE RECEPTOR-RELATED"/>
    <property type="match status" value="1"/>
</dbReference>
<dbReference type="Proteomes" id="UP001303046">
    <property type="component" value="Unassembled WGS sequence"/>
</dbReference>
<evidence type="ECO:0000256" key="5">
    <source>
        <dbReference type="SAM" id="MobiDB-lite"/>
    </source>
</evidence>
<dbReference type="Gene3D" id="1.20.1070.10">
    <property type="entry name" value="Rhodopsin 7-helix transmembrane proteins"/>
    <property type="match status" value="1"/>
</dbReference>
<name>A0ABR1DW00_NECAM</name>
<feature type="transmembrane region" description="Helical" evidence="6">
    <location>
        <begin position="245"/>
        <end position="270"/>
    </location>
</feature>
<evidence type="ECO:0000313" key="8">
    <source>
        <dbReference type="EMBL" id="KAK6754458.1"/>
    </source>
</evidence>
<keyword evidence="4 6" id="KW-0472">Membrane</keyword>
<comment type="subcellular location">
    <subcellularLocation>
        <location evidence="1">Membrane</location>
    </subcellularLocation>
</comment>
<feature type="transmembrane region" description="Helical" evidence="6">
    <location>
        <begin position="333"/>
        <end position="351"/>
    </location>
</feature>
<organism evidence="8 9">
    <name type="scientific">Necator americanus</name>
    <name type="common">Human hookworm</name>
    <dbReference type="NCBI Taxonomy" id="51031"/>
    <lineage>
        <taxon>Eukaryota</taxon>
        <taxon>Metazoa</taxon>
        <taxon>Ecdysozoa</taxon>
        <taxon>Nematoda</taxon>
        <taxon>Chromadorea</taxon>
        <taxon>Rhabditida</taxon>
        <taxon>Rhabditina</taxon>
        <taxon>Rhabditomorpha</taxon>
        <taxon>Strongyloidea</taxon>
        <taxon>Ancylostomatidae</taxon>
        <taxon>Bunostominae</taxon>
        <taxon>Necator</taxon>
    </lineage>
</organism>
<evidence type="ECO:0000259" key="7">
    <source>
        <dbReference type="PROSITE" id="PS50262"/>
    </source>
</evidence>
<protein>
    <recommendedName>
        <fullName evidence="7">G-protein coupled receptors family 1 profile domain-containing protein</fullName>
    </recommendedName>
</protein>
<dbReference type="InterPro" id="IPR052954">
    <property type="entry name" value="GPCR-Ligand_Int"/>
</dbReference>
<comment type="caution">
    <text evidence="8">The sequence shown here is derived from an EMBL/GenBank/DDBJ whole genome shotgun (WGS) entry which is preliminary data.</text>
</comment>
<dbReference type="PRINTS" id="PR00237">
    <property type="entry name" value="GPCRRHODOPSN"/>
</dbReference>
<keyword evidence="9" id="KW-1185">Reference proteome</keyword>
<feature type="transmembrane region" description="Helical" evidence="6">
    <location>
        <begin position="102"/>
        <end position="126"/>
    </location>
</feature>